<dbReference type="Gene3D" id="3.40.50.12230">
    <property type="match status" value="1"/>
</dbReference>
<evidence type="ECO:0000256" key="2">
    <source>
        <dbReference type="ARBA" id="ARBA00022553"/>
    </source>
</evidence>
<evidence type="ECO:0000313" key="5">
    <source>
        <dbReference type="Proteomes" id="UP001186944"/>
    </source>
</evidence>
<sequence length="1602" mass="180846">MRQSIRAEDHEYLRPVRFHEILCGSCRGEDENASANQPSVAMFVDRSARKYELVVLYCDEISISYSRRNANIEDSLCGKEIDYLFSICNQRILSKSELSIPRQFAINYHDSPLPSYAGVQATSWAILNGEKEHGISWHVVEAGIDTGDIVQFRAVSIQKEDSALSLNLKCQEAALNAFATLIKDLQDQNVKRKVQSKLGRSYYGLYAIPPNLGILSFEKSTSELYDLARALEFGNHENALGSPKILSNTGEFFLVTNSVEGSSDTSIDGNALMGTILEVFDDSLRVKTGDGSLWISLAQSDGGHLSTFDFKKHGLSEGKRLATHFAADTSEVVDIRKKENFWRRKLEKYDPTVFFRQRMNVVTGIIDVSDEPNIETTEIALPNYQNIYDIEASFVSFLSRTCCTSSVNVGILANMKDVPENINGIYVDVCPTIIEIDMNETVGMVVEKCKQDLLKHREAKTFLVDVFYRYPELRGRKQTPHHNIVIGEAIPSNNKRMYVQLLLHECNILLLFSGDKVQVLYNKRPGQDFRHIMDVLKHFPTFMTSIEKSKNTPLSKVTLLSSFQIERLYKGKFERQENDIQLFDEVKKKALSFDTKTALMTSMTSLSYAEMLECIYQFSSILEASAENGKRRVIGLHLPNSIRYVVSMLSVINIGHAFLPLPMDYPLERITFILHDSNVTTVVTTKEVEKSLQCMSSKIKLSALNTAKIFGEEVVILRAIHQAEVLTDEAECPNFILPANTAYVIYTSGSTGKPKGVSVPQNAVSNLAYAQIYLWDLNVKDIIGQFASIGFDATISEIFTALISGATLAIFSENERLGHEFISAVNNMQINTITLPPCVLNICGPGDMPKLKKVITAGEACTVSTAMKWTSGTNIRFFNAYGPTETTVCATCYEFNVSPDNEEVNPELSIGKAIPGAYVCLLDDFQQPVPPYVIGEIYIGGKGLSNGYIGHAKHFNETKFIQNPFCSSEMLLYKTGDHAFQDSDGNITFVGRLDDMVKIRGQRVNLAEIENIIIQHPKVEIAVVVLHKCKKSNEVFIAAYAAPTFIYLSELKEYLVKVLPRYMIPTFISKLEKDQFPLTLSGKIDRKALERDESVHERDPVSSVSKSRLNETQLAISKLWCKVLNMDESMVYTFHRQSSFSELGGNSLQLVLLQRAFQDDLGMNLSFTDIGTADTISEFENVVKRKQDANRKQGYNQHINDETLRKMIIEDSILQDHEVPYHSRKCSVQFQHFRSLHYKSDMNYPKNVLISGVTGFLGAYLLTEILEQTNAHVCCMVRETTEARGLDRIRENMKKYNLWKFEYSQRIAIVISDLSQPKLGIASDIYKELTQAVDAVVMNAAQMNFNTGYEDHRTANVQSTKEFISLAMTGVQKRIFTTSSLGVFLFPKADDPPHMVYYENDFLDDPLQIAGGYGRSKWASEKLIMQAFDYLPSGAIFRPARISGCSTDGHGPKNDLFATTILGMKRLGCFPDMDFPFDLTPVDYVAKAMVEILVKICNDNSNHEKIYNLFNQHTLPFNELFDGMGLQGYPLEEWRQKLLQAPEENKELIPLTPFFMSPFWDRSPTWPIFDTSNTDSMISDSTKRILRPSRELLEVYKKYFEV</sequence>
<dbReference type="CDD" id="cd05235">
    <property type="entry name" value="SDR_e1"/>
    <property type="match status" value="1"/>
</dbReference>
<dbReference type="PROSITE" id="PS50075">
    <property type="entry name" value="CARRIER"/>
    <property type="match status" value="1"/>
</dbReference>
<proteinExistence type="predicted"/>
<dbReference type="SUPFAM" id="SSF56801">
    <property type="entry name" value="Acetyl-CoA synthetase-like"/>
    <property type="match status" value="1"/>
</dbReference>
<evidence type="ECO:0000313" key="4">
    <source>
        <dbReference type="EMBL" id="KAK3093974.1"/>
    </source>
</evidence>
<dbReference type="InterPro" id="IPR036477">
    <property type="entry name" value="Formyl_transf_N_sf"/>
</dbReference>
<accession>A0AA88Y705</accession>
<dbReference type="InterPro" id="IPR036291">
    <property type="entry name" value="NAD(P)-bd_dom_sf"/>
</dbReference>
<dbReference type="Gene3D" id="3.30.300.30">
    <property type="match status" value="1"/>
</dbReference>
<dbReference type="PROSITE" id="PS00455">
    <property type="entry name" value="AMP_BINDING"/>
    <property type="match status" value="1"/>
</dbReference>
<dbReference type="Pfam" id="PF00551">
    <property type="entry name" value="Formyl_trans_N"/>
    <property type="match status" value="1"/>
</dbReference>
<dbReference type="InterPro" id="IPR045851">
    <property type="entry name" value="AMP-bd_C_sf"/>
</dbReference>
<keyword evidence="5" id="KW-1185">Reference proteome</keyword>
<dbReference type="Gene3D" id="3.40.50.720">
    <property type="entry name" value="NAD(P)-binding Rossmann-like Domain"/>
    <property type="match status" value="1"/>
</dbReference>
<dbReference type="CDD" id="cd05930">
    <property type="entry name" value="A_NRPS"/>
    <property type="match status" value="1"/>
</dbReference>
<evidence type="ECO:0000259" key="3">
    <source>
        <dbReference type="PROSITE" id="PS50075"/>
    </source>
</evidence>
<dbReference type="Proteomes" id="UP001186944">
    <property type="component" value="Unassembled WGS sequence"/>
</dbReference>
<dbReference type="SUPFAM" id="SSF47336">
    <property type="entry name" value="ACP-like"/>
    <property type="match status" value="1"/>
</dbReference>
<organism evidence="4 5">
    <name type="scientific">Pinctada imbricata</name>
    <name type="common">Atlantic pearl-oyster</name>
    <name type="synonym">Pinctada martensii</name>
    <dbReference type="NCBI Taxonomy" id="66713"/>
    <lineage>
        <taxon>Eukaryota</taxon>
        <taxon>Metazoa</taxon>
        <taxon>Spiralia</taxon>
        <taxon>Lophotrochozoa</taxon>
        <taxon>Mollusca</taxon>
        <taxon>Bivalvia</taxon>
        <taxon>Autobranchia</taxon>
        <taxon>Pteriomorphia</taxon>
        <taxon>Pterioida</taxon>
        <taxon>Pterioidea</taxon>
        <taxon>Pteriidae</taxon>
        <taxon>Pinctada</taxon>
    </lineage>
</organism>
<dbReference type="Pfam" id="PF00550">
    <property type="entry name" value="PP-binding"/>
    <property type="match status" value="1"/>
</dbReference>
<keyword evidence="1" id="KW-0596">Phosphopantetheine</keyword>
<dbReference type="InterPro" id="IPR010080">
    <property type="entry name" value="Thioester_reductase-like_dom"/>
</dbReference>
<dbReference type="NCBIfam" id="TIGR01746">
    <property type="entry name" value="Thioester-redct"/>
    <property type="match status" value="1"/>
</dbReference>
<dbReference type="EMBL" id="VSWD01000009">
    <property type="protein sequence ID" value="KAK3093974.1"/>
    <property type="molecule type" value="Genomic_DNA"/>
</dbReference>
<dbReference type="SUPFAM" id="SSF51735">
    <property type="entry name" value="NAD(P)-binding Rossmann-fold domains"/>
    <property type="match status" value="1"/>
</dbReference>
<dbReference type="InterPro" id="IPR010071">
    <property type="entry name" value="AA_adenyl_dom"/>
</dbReference>
<dbReference type="InterPro" id="IPR013120">
    <property type="entry name" value="FAR_NAD-bd"/>
</dbReference>
<name>A0AA88Y705_PINIB</name>
<dbReference type="PANTHER" id="PTHR44845">
    <property type="entry name" value="CARRIER DOMAIN-CONTAINING PROTEIN"/>
    <property type="match status" value="1"/>
</dbReference>
<dbReference type="Pfam" id="PF00501">
    <property type="entry name" value="AMP-binding"/>
    <property type="match status" value="1"/>
</dbReference>
<dbReference type="InterPro" id="IPR002376">
    <property type="entry name" value="Formyl_transf_N"/>
</dbReference>
<keyword evidence="2" id="KW-0597">Phosphoprotein</keyword>
<dbReference type="InterPro" id="IPR042099">
    <property type="entry name" value="ANL_N_sf"/>
</dbReference>
<gene>
    <name evidence="4" type="ORF">FSP39_022392</name>
</gene>
<dbReference type="SUPFAM" id="SSF53328">
    <property type="entry name" value="Formyltransferase"/>
    <property type="match status" value="1"/>
</dbReference>
<dbReference type="PANTHER" id="PTHR44845:SF6">
    <property type="entry name" value="BETA-ALANINE-ACTIVATING ENZYME"/>
    <property type="match status" value="1"/>
</dbReference>
<protein>
    <recommendedName>
        <fullName evidence="3">Carrier domain-containing protein</fullName>
    </recommendedName>
</protein>
<dbReference type="InterPro" id="IPR000873">
    <property type="entry name" value="AMP-dep_synth/lig_dom"/>
</dbReference>
<dbReference type="InterPro" id="IPR009081">
    <property type="entry name" value="PP-bd_ACP"/>
</dbReference>
<dbReference type="Gene3D" id="3.40.50.12780">
    <property type="entry name" value="N-terminal domain of ligase-like"/>
    <property type="match status" value="1"/>
</dbReference>
<comment type="caution">
    <text evidence="4">The sequence shown here is derived from an EMBL/GenBank/DDBJ whole genome shotgun (WGS) entry which is preliminary data.</text>
</comment>
<feature type="domain" description="Carrier" evidence="3">
    <location>
        <begin position="1107"/>
        <end position="1187"/>
    </location>
</feature>
<reference evidence="4" key="1">
    <citation type="submission" date="2019-08" db="EMBL/GenBank/DDBJ databases">
        <title>The improved chromosome-level genome for the pearl oyster Pinctada fucata martensii using PacBio sequencing and Hi-C.</title>
        <authorList>
            <person name="Zheng Z."/>
        </authorList>
    </citation>
    <scope>NUCLEOTIDE SEQUENCE</scope>
    <source>
        <strain evidence="4">ZZ-2019</strain>
        <tissue evidence="4">Adductor muscle</tissue>
    </source>
</reference>
<evidence type="ECO:0000256" key="1">
    <source>
        <dbReference type="ARBA" id="ARBA00022450"/>
    </source>
</evidence>
<dbReference type="InterPro" id="IPR036736">
    <property type="entry name" value="ACP-like_sf"/>
</dbReference>
<dbReference type="Gene3D" id="1.10.1200.10">
    <property type="entry name" value="ACP-like"/>
    <property type="match status" value="1"/>
</dbReference>
<dbReference type="InterPro" id="IPR020845">
    <property type="entry name" value="AMP-binding_CS"/>
</dbReference>
<dbReference type="Pfam" id="PF07993">
    <property type="entry name" value="NAD_binding_4"/>
    <property type="match status" value="1"/>
</dbReference>
<dbReference type="NCBIfam" id="TIGR01733">
    <property type="entry name" value="AA-adenyl-dom"/>
    <property type="match status" value="1"/>
</dbReference>